<dbReference type="AlphaFoldDB" id="A0A397JMZ9"/>
<proteinExistence type="predicted"/>
<gene>
    <name evidence="3" type="ORF">Glove_59g68</name>
</gene>
<accession>A0A397JMZ9</accession>
<evidence type="ECO:0000313" key="4">
    <source>
        <dbReference type="Proteomes" id="UP000266861"/>
    </source>
</evidence>
<evidence type="ECO:0000256" key="1">
    <source>
        <dbReference type="SAM" id="MobiDB-lite"/>
    </source>
</evidence>
<dbReference type="EMBL" id="PQFF01000056">
    <property type="protein sequence ID" value="RHZ85860.1"/>
    <property type="molecule type" value="Genomic_DNA"/>
</dbReference>
<feature type="signal peptide" evidence="2">
    <location>
        <begin position="1"/>
        <end position="18"/>
    </location>
</feature>
<name>A0A397JMZ9_9GLOM</name>
<dbReference type="Proteomes" id="UP000266861">
    <property type="component" value="Unassembled WGS sequence"/>
</dbReference>
<sequence>MYLIIFITSLFFLPKTDRKNTQQHYSRTLNNTGTLDNWNTGQHWKYWIILDNTRNTGLYIQYWNTKARILDKTGNTGNARKHWIYTGQHWYTRQYWNTKARILDKTGNTGNARKHWNDVGTMENTGKLRYMDNIEKYWNTENTRQSGTMDNKRKLEYVDNTGKPDDTRNTGQQ</sequence>
<feature type="region of interest" description="Disordered" evidence="1">
    <location>
        <begin position="142"/>
        <end position="173"/>
    </location>
</feature>
<keyword evidence="4" id="KW-1185">Reference proteome</keyword>
<evidence type="ECO:0000313" key="3">
    <source>
        <dbReference type="EMBL" id="RHZ85860.1"/>
    </source>
</evidence>
<comment type="caution">
    <text evidence="3">The sequence shown here is derived from an EMBL/GenBank/DDBJ whole genome shotgun (WGS) entry which is preliminary data.</text>
</comment>
<feature type="chain" id="PRO_5017487385" evidence="2">
    <location>
        <begin position="19"/>
        <end position="173"/>
    </location>
</feature>
<protein>
    <submittedName>
        <fullName evidence="3">Uncharacterized protein</fullName>
    </submittedName>
</protein>
<organism evidence="3 4">
    <name type="scientific">Diversispora epigaea</name>
    <dbReference type="NCBI Taxonomy" id="1348612"/>
    <lineage>
        <taxon>Eukaryota</taxon>
        <taxon>Fungi</taxon>
        <taxon>Fungi incertae sedis</taxon>
        <taxon>Mucoromycota</taxon>
        <taxon>Glomeromycotina</taxon>
        <taxon>Glomeromycetes</taxon>
        <taxon>Diversisporales</taxon>
        <taxon>Diversisporaceae</taxon>
        <taxon>Diversispora</taxon>
    </lineage>
</organism>
<keyword evidence="2" id="KW-0732">Signal</keyword>
<feature type="compositionally biased region" description="Basic and acidic residues" evidence="1">
    <location>
        <begin position="150"/>
        <end position="173"/>
    </location>
</feature>
<reference evidence="3 4" key="1">
    <citation type="submission" date="2018-08" db="EMBL/GenBank/DDBJ databases">
        <title>Genome and evolution of the arbuscular mycorrhizal fungus Diversispora epigaea (formerly Glomus versiforme) and its bacterial endosymbionts.</title>
        <authorList>
            <person name="Sun X."/>
            <person name="Fei Z."/>
            <person name="Harrison M."/>
        </authorList>
    </citation>
    <scope>NUCLEOTIDE SEQUENCE [LARGE SCALE GENOMIC DNA]</scope>
    <source>
        <strain evidence="3 4">IT104</strain>
    </source>
</reference>
<evidence type="ECO:0000256" key="2">
    <source>
        <dbReference type="SAM" id="SignalP"/>
    </source>
</evidence>